<accession>A0A7C3V695</accession>
<dbReference type="Gene3D" id="2.60.120.200">
    <property type="match status" value="1"/>
</dbReference>
<evidence type="ECO:0000313" key="1">
    <source>
        <dbReference type="EMBL" id="HGF33279.1"/>
    </source>
</evidence>
<sequence>MGLVFMSGFEWGTNREFDQVGGSVVTSQKRSGNYSADIGNGQWLHKVLPQPLTEVYIQFAYRTGWGSTAVFFVISKGGTDLVSISKDGNYRLQVCSGYGGTVYCTGVTPIQQNVWYLIELHFKMADAGGIIELRVDGNLEATFSGDTKPGADASFDKLRWGATTGATSFNLDDVVVFDTAGEVNNGWPGGLKVVLLKPNADGGSVQWEPTPTGSHFACVDEVPVSATDYLKAGTADLLEVLGLEDLPAEAQSVKAVRLDFWGLKGSIQPPQNLQLGGRIGGNDYLSADKALPLAQGLVSHALEQNPVGGNWSVSAVNGMEFLAKSRT</sequence>
<dbReference type="Pfam" id="PF13385">
    <property type="entry name" value="Laminin_G_3"/>
    <property type="match status" value="1"/>
</dbReference>
<comment type="caution">
    <text evidence="1">The sequence shown here is derived from an EMBL/GenBank/DDBJ whole genome shotgun (WGS) entry which is preliminary data.</text>
</comment>
<proteinExistence type="predicted"/>
<gene>
    <name evidence="1" type="ORF">ENW96_02675</name>
</gene>
<dbReference type="AlphaFoldDB" id="A0A7C3V695"/>
<name>A0A7C3V695_9BACT</name>
<reference evidence="1" key="1">
    <citation type="journal article" date="2020" name="mSystems">
        <title>Genome- and Community-Level Interaction Insights into Carbon Utilization and Element Cycling Functions of Hydrothermarchaeota in Hydrothermal Sediment.</title>
        <authorList>
            <person name="Zhou Z."/>
            <person name="Liu Y."/>
            <person name="Xu W."/>
            <person name="Pan J."/>
            <person name="Luo Z.H."/>
            <person name="Li M."/>
        </authorList>
    </citation>
    <scope>NUCLEOTIDE SEQUENCE [LARGE SCALE GENOMIC DNA]</scope>
    <source>
        <strain evidence="1">SpSt-897</strain>
    </source>
</reference>
<dbReference type="InterPro" id="IPR013320">
    <property type="entry name" value="ConA-like_dom_sf"/>
</dbReference>
<protein>
    <submittedName>
        <fullName evidence="1">Uncharacterized protein</fullName>
    </submittedName>
</protein>
<dbReference type="EMBL" id="DTMF01000068">
    <property type="protein sequence ID" value="HGF33279.1"/>
    <property type="molecule type" value="Genomic_DNA"/>
</dbReference>
<dbReference type="SUPFAM" id="SSF49899">
    <property type="entry name" value="Concanavalin A-like lectins/glucanases"/>
    <property type="match status" value="1"/>
</dbReference>
<organism evidence="1">
    <name type="scientific">Desulfobacca acetoxidans</name>
    <dbReference type="NCBI Taxonomy" id="60893"/>
    <lineage>
        <taxon>Bacteria</taxon>
        <taxon>Pseudomonadati</taxon>
        <taxon>Thermodesulfobacteriota</taxon>
        <taxon>Desulfobaccia</taxon>
        <taxon>Desulfobaccales</taxon>
        <taxon>Desulfobaccaceae</taxon>
        <taxon>Desulfobacca</taxon>
    </lineage>
</organism>